<organism evidence="2">
    <name type="scientific">Phaeodactylum tricornutum</name>
    <name type="common">Diatom</name>
    <dbReference type="NCBI Taxonomy" id="2850"/>
    <lineage>
        <taxon>Eukaryota</taxon>
        <taxon>Sar</taxon>
        <taxon>Stramenopiles</taxon>
        <taxon>Ochrophyta</taxon>
        <taxon>Bacillariophyta</taxon>
        <taxon>Bacillariophyceae</taxon>
        <taxon>Bacillariophycidae</taxon>
        <taxon>Naviculales</taxon>
        <taxon>Phaeodactylaceae</taxon>
        <taxon>Phaeodactylum</taxon>
    </lineage>
</organism>
<name>A0A8J9T4U4_PHATR</name>
<sequence length="21" mass="2338">MGYTRAQAQKLQSQPTTSLLD</sequence>
<proteinExistence type="predicted"/>
<gene>
    <name evidence="2" type="ORF">PTTT1_LOCUS20624</name>
</gene>
<protein>
    <submittedName>
        <fullName evidence="2">Uncharacterized protein</fullName>
    </submittedName>
</protein>
<dbReference type="AlphaFoldDB" id="A0A8J9T4U4"/>
<accession>A0A8J9T4U4</accession>
<dbReference type="EMBL" id="OU594958">
    <property type="protein sequence ID" value="CAG9282757.1"/>
    <property type="molecule type" value="Genomic_DNA"/>
</dbReference>
<reference evidence="2" key="1">
    <citation type="submission" date="2022-02" db="EMBL/GenBank/DDBJ databases">
        <authorList>
            <person name="Giguere J D."/>
        </authorList>
    </citation>
    <scope>NUCLEOTIDE SEQUENCE</scope>
    <source>
        <strain evidence="2">CCAP 1055/1</strain>
    </source>
</reference>
<feature type="region of interest" description="Disordered" evidence="1">
    <location>
        <begin position="1"/>
        <end position="21"/>
    </location>
</feature>
<evidence type="ECO:0000313" key="2">
    <source>
        <dbReference type="EMBL" id="CAG9282757.1"/>
    </source>
</evidence>
<evidence type="ECO:0000256" key="1">
    <source>
        <dbReference type="SAM" id="MobiDB-lite"/>
    </source>
</evidence>
<dbReference type="Proteomes" id="UP000836788">
    <property type="component" value="Chromosome 17"/>
</dbReference>